<dbReference type="OrthoDB" id="9021298at2"/>
<proteinExistence type="predicted"/>
<reference evidence="2" key="1">
    <citation type="submission" date="2016-11" db="EMBL/GenBank/DDBJ databases">
        <authorList>
            <person name="Varghese N."/>
            <person name="Submissions S."/>
        </authorList>
    </citation>
    <scope>NUCLEOTIDE SEQUENCE [LARGE SCALE GENOMIC DNA]</scope>
    <source>
        <strain evidence="2">DSM 100566</strain>
    </source>
</reference>
<dbReference type="RefSeq" id="WP_073139798.1">
    <property type="nucleotide sequence ID" value="NZ_FQUV01000001.1"/>
</dbReference>
<dbReference type="Proteomes" id="UP000184144">
    <property type="component" value="Unassembled WGS sequence"/>
</dbReference>
<evidence type="ECO:0008006" key="3">
    <source>
        <dbReference type="Google" id="ProtNLM"/>
    </source>
</evidence>
<keyword evidence="2" id="KW-1185">Reference proteome</keyword>
<dbReference type="EMBL" id="FQUV01000001">
    <property type="protein sequence ID" value="SHE44417.1"/>
    <property type="molecule type" value="Genomic_DNA"/>
</dbReference>
<dbReference type="AlphaFoldDB" id="A0A1M4TJF7"/>
<accession>A0A1M4TJF7</accession>
<evidence type="ECO:0000313" key="1">
    <source>
        <dbReference type="EMBL" id="SHE44417.1"/>
    </source>
</evidence>
<evidence type="ECO:0000313" key="2">
    <source>
        <dbReference type="Proteomes" id="UP000184144"/>
    </source>
</evidence>
<name>A0A1M4TJF7_9RHOB</name>
<sequence length="293" mass="31772">MNDFSSEDDADGTAQRCPCEMENVIIIGSEMQYRMFWLQNMFLCSGFALAQGRNPPPGYLRSVGRTSVLYVPTGYVRGELLALDWLRDNLSINIVRCASKADVLTHLRTRTVDGVEYKIRNLVVFSHGLPGKLALNYNASPRVDITGGDITGLPSDIFDPDGKIYSYACRTAVAPFAGSSLGQVMASHFNVTVRAYHRKTFYGDVVRDRADEPTIKSALRTGRAAHEGSLITLSPQYEAIPHPDLGSGVMGLWGGSAEGTNDYALWPTAGALALPVQHSTPASEPPGFATITP</sequence>
<gene>
    <name evidence="1" type="ORF">SAMN05444273_101432</name>
</gene>
<protein>
    <recommendedName>
        <fullName evidence="3">DUF4347 domain-containing protein</fullName>
    </recommendedName>
</protein>
<dbReference type="STRING" id="1486859.SAMN05444273_101432"/>
<organism evidence="1 2">
    <name type="scientific">Litoreibacter ascidiaceicola</name>
    <dbReference type="NCBI Taxonomy" id="1486859"/>
    <lineage>
        <taxon>Bacteria</taxon>
        <taxon>Pseudomonadati</taxon>
        <taxon>Pseudomonadota</taxon>
        <taxon>Alphaproteobacteria</taxon>
        <taxon>Rhodobacterales</taxon>
        <taxon>Roseobacteraceae</taxon>
        <taxon>Litoreibacter</taxon>
    </lineage>
</organism>